<reference evidence="3" key="1">
    <citation type="submission" date="2015-08" db="EMBL/GenBank/DDBJ databases">
        <title>Fjat-10028 dsm 16317.</title>
        <authorList>
            <person name="Liu B."/>
            <person name="Wang J."/>
            <person name="Zhu Y."/>
            <person name="Liu G."/>
            <person name="Chen Q."/>
            <person name="Chen Z."/>
            <person name="Lan J."/>
            <person name="Che J."/>
            <person name="Ge C."/>
            <person name="Shi H."/>
            <person name="Pan Z."/>
            <person name="Liu X."/>
        </authorList>
    </citation>
    <scope>NUCLEOTIDE SEQUENCE [LARGE SCALE GENOMIC DNA]</scope>
    <source>
        <strain evidence="3">DSM 16317</strain>
    </source>
</reference>
<sequence length="126" mass="14434">MSFLKTKHIFILSGLTILFVMDYFSQLEIFSVIPKKPIVIFILILLVISFLPIKQSNSNALDEFKWHAFLVGYIILTIIVMQLLGGESSSGISFNNGFVWLVLLITVWELRSKWRKVKQGTAVKEN</sequence>
<dbReference type="Proteomes" id="UP000036867">
    <property type="component" value="Unassembled WGS sequence"/>
</dbReference>
<evidence type="ECO:0000313" key="3">
    <source>
        <dbReference type="Proteomes" id="UP000036867"/>
    </source>
</evidence>
<feature type="transmembrane region" description="Helical" evidence="1">
    <location>
        <begin position="37"/>
        <end position="54"/>
    </location>
</feature>
<organism evidence="2 3">
    <name type="scientific">Viridibacillus arvi</name>
    <dbReference type="NCBI Taxonomy" id="263475"/>
    <lineage>
        <taxon>Bacteria</taxon>
        <taxon>Bacillati</taxon>
        <taxon>Bacillota</taxon>
        <taxon>Bacilli</taxon>
        <taxon>Bacillales</taxon>
        <taxon>Caryophanaceae</taxon>
        <taxon>Viridibacillus</taxon>
    </lineage>
</organism>
<name>A0A0M0LLE3_9BACL</name>
<keyword evidence="1" id="KW-1133">Transmembrane helix</keyword>
<dbReference type="GeneID" id="301135136"/>
<evidence type="ECO:0000256" key="1">
    <source>
        <dbReference type="SAM" id="Phobius"/>
    </source>
</evidence>
<accession>A0A0M0LLE3</accession>
<proteinExistence type="predicted"/>
<keyword evidence="3" id="KW-1185">Reference proteome</keyword>
<feature type="transmembrane region" description="Helical" evidence="1">
    <location>
        <begin position="91"/>
        <end position="110"/>
    </location>
</feature>
<dbReference type="RefSeq" id="WP_053415654.1">
    <property type="nucleotide sequence ID" value="NZ_LILB01000001.1"/>
</dbReference>
<comment type="caution">
    <text evidence="2">The sequence shown here is derived from an EMBL/GenBank/DDBJ whole genome shotgun (WGS) entry which is preliminary data.</text>
</comment>
<dbReference type="OrthoDB" id="2932708at2"/>
<dbReference type="AlphaFoldDB" id="A0A0M0LLE3"/>
<evidence type="ECO:0000313" key="2">
    <source>
        <dbReference type="EMBL" id="KOO51513.1"/>
    </source>
</evidence>
<dbReference type="EMBL" id="LILB01000001">
    <property type="protein sequence ID" value="KOO51513.1"/>
    <property type="molecule type" value="Genomic_DNA"/>
</dbReference>
<protein>
    <submittedName>
        <fullName evidence="2">Uncharacterized protein</fullName>
    </submittedName>
</protein>
<gene>
    <name evidence="2" type="ORF">AMD00_03310</name>
</gene>
<keyword evidence="1" id="KW-0812">Transmembrane</keyword>
<feature type="transmembrane region" description="Helical" evidence="1">
    <location>
        <begin position="66"/>
        <end position="85"/>
    </location>
</feature>
<keyword evidence="1" id="KW-0472">Membrane</keyword>